<dbReference type="EMBL" id="CP044016">
    <property type="protein sequence ID" value="QES88389.1"/>
    <property type="molecule type" value="Genomic_DNA"/>
</dbReference>
<gene>
    <name evidence="1" type="ORF">E0W69_006855</name>
</gene>
<dbReference type="RefSeq" id="WP_131329277.1">
    <property type="nucleotide sequence ID" value="NZ_CP044016.1"/>
</dbReference>
<evidence type="ECO:0000313" key="1">
    <source>
        <dbReference type="EMBL" id="QES88389.1"/>
    </source>
</evidence>
<evidence type="ECO:0000313" key="2">
    <source>
        <dbReference type="Proteomes" id="UP000292424"/>
    </source>
</evidence>
<dbReference type="SUPFAM" id="SSF54285">
    <property type="entry name" value="MoaD/ThiS"/>
    <property type="match status" value="1"/>
</dbReference>
<dbReference type="Proteomes" id="UP000292424">
    <property type="component" value="Chromosome"/>
</dbReference>
<dbReference type="InterPro" id="IPR016155">
    <property type="entry name" value="Mopterin_synth/thiamin_S_b"/>
</dbReference>
<proteinExistence type="predicted"/>
<dbReference type="Gene3D" id="3.10.20.30">
    <property type="match status" value="1"/>
</dbReference>
<reference evidence="1 2" key="1">
    <citation type="submission" date="2019-09" db="EMBL/GenBank/DDBJ databases">
        <title>Complete genome sequence of Arachidicoccus sp. B3-10 isolated from apple orchard soil.</title>
        <authorList>
            <person name="Kim H.S."/>
            <person name="Han K.-I."/>
            <person name="Suh M.K."/>
            <person name="Lee K.C."/>
            <person name="Eom M.K."/>
            <person name="Kim J.-S."/>
            <person name="Kang S.W."/>
            <person name="Sin Y."/>
            <person name="Lee J.-S."/>
        </authorList>
    </citation>
    <scope>NUCLEOTIDE SEQUENCE [LARGE SCALE GENOMIC DNA]</scope>
    <source>
        <strain evidence="1 2">B3-10</strain>
    </source>
</reference>
<organism evidence="1 2">
    <name type="scientific">Rhizosphaericola mali</name>
    <dbReference type="NCBI Taxonomy" id="2545455"/>
    <lineage>
        <taxon>Bacteria</taxon>
        <taxon>Pseudomonadati</taxon>
        <taxon>Bacteroidota</taxon>
        <taxon>Chitinophagia</taxon>
        <taxon>Chitinophagales</taxon>
        <taxon>Chitinophagaceae</taxon>
        <taxon>Rhizosphaericola</taxon>
    </lineage>
</organism>
<keyword evidence="2" id="KW-1185">Reference proteome</keyword>
<name>A0A5P2G2Q4_9BACT</name>
<dbReference type="InterPro" id="IPR003749">
    <property type="entry name" value="ThiS/MoaD-like"/>
</dbReference>
<dbReference type="AlphaFoldDB" id="A0A5P2G2Q4"/>
<accession>A0A5P2G2Q4</accession>
<dbReference type="KEGG" id="arac:E0W69_006855"/>
<dbReference type="InterPro" id="IPR012675">
    <property type="entry name" value="Beta-grasp_dom_sf"/>
</dbReference>
<dbReference type="CDD" id="cd00754">
    <property type="entry name" value="Ubl_MoaD"/>
    <property type="match status" value="1"/>
</dbReference>
<dbReference type="Pfam" id="PF02597">
    <property type="entry name" value="ThiS"/>
    <property type="match status" value="1"/>
</dbReference>
<protein>
    <submittedName>
        <fullName evidence="1">MoaD/ThiS family protein</fullName>
    </submittedName>
</protein>
<sequence>MSKENKVYFFGQLKDITKIEAITIKDVSDTDELLREVKTIYPDLEKIKFFVAVNKKMIQENTKIESGQIIACMPPFSGG</sequence>
<dbReference type="OrthoDB" id="1191081at2"/>